<name>V5HT31_IXORI</name>
<feature type="region of interest" description="Disordered" evidence="1">
    <location>
        <begin position="127"/>
        <end position="175"/>
    </location>
</feature>
<evidence type="ECO:0000256" key="1">
    <source>
        <dbReference type="SAM" id="MobiDB-lite"/>
    </source>
</evidence>
<feature type="region of interest" description="Disordered" evidence="1">
    <location>
        <begin position="223"/>
        <end position="584"/>
    </location>
</feature>
<protein>
    <submittedName>
        <fullName evidence="3">Putative u4/u6-associated splicing factor prp4</fullName>
    </submittedName>
</protein>
<reference evidence="3" key="1">
    <citation type="journal article" date="2015" name="Sci. Rep.">
        <title>Tissue- and time-dependent transcription in Ixodes ricinus salivary glands and midguts when blood feeding on the vertebrate host.</title>
        <authorList>
            <person name="Kotsyfakis M."/>
            <person name="Schwarz A."/>
            <person name="Erhart J."/>
            <person name="Ribeiro J.M."/>
        </authorList>
    </citation>
    <scope>NUCLEOTIDE SEQUENCE</scope>
    <source>
        <tissue evidence="3">Salivary gland and midgut</tissue>
    </source>
</reference>
<evidence type="ECO:0000259" key="2">
    <source>
        <dbReference type="Pfam" id="PF05205"/>
    </source>
</evidence>
<feature type="compositionally biased region" description="Low complexity" evidence="1">
    <location>
        <begin position="328"/>
        <end position="357"/>
    </location>
</feature>
<feature type="compositionally biased region" description="Basic residues" evidence="1">
    <location>
        <begin position="676"/>
        <end position="695"/>
    </location>
</feature>
<feature type="compositionally biased region" description="Basic and acidic residues" evidence="1">
    <location>
        <begin position="422"/>
        <end position="437"/>
    </location>
</feature>
<organism evidence="3">
    <name type="scientific">Ixodes ricinus</name>
    <name type="common">Common tick</name>
    <name type="synonym">Acarus ricinus</name>
    <dbReference type="NCBI Taxonomy" id="34613"/>
    <lineage>
        <taxon>Eukaryota</taxon>
        <taxon>Metazoa</taxon>
        <taxon>Ecdysozoa</taxon>
        <taxon>Arthropoda</taxon>
        <taxon>Chelicerata</taxon>
        <taxon>Arachnida</taxon>
        <taxon>Acari</taxon>
        <taxon>Parasitiformes</taxon>
        <taxon>Ixodida</taxon>
        <taxon>Ixodoidea</taxon>
        <taxon>Ixodidae</taxon>
        <taxon>Ixodinae</taxon>
        <taxon>Ixodes</taxon>
    </lineage>
</organism>
<dbReference type="EMBL" id="GANP01002979">
    <property type="protein sequence ID" value="JAB81489.1"/>
    <property type="molecule type" value="mRNA"/>
</dbReference>
<evidence type="ECO:0000313" key="3">
    <source>
        <dbReference type="EMBL" id="JAB81489.1"/>
    </source>
</evidence>
<dbReference type="GO" id="GO:0048188">
    <property type="term" value="C:Set1C/COMPASS complex"/>
    <property type="evidence" value="ECO:0007669"/>
    <property type="project" value="TreeGrafter"/>
</dbReference>
<feature type="compositionally biased region" description="Pro residues" evidence="1">
    <location>
        <begin position="145"/>
        <end position="160"/>
    </location>
</feature>
<proteinExistence type="evidence at transcript level"/>
<dbReference type="PANTHER" id="PTHR31532">
    <property type="entry name" value="BIORIENTATION OF CHROMOSOMES IN CELL DIVISION 1 FAMILY MEMBER"/>
    <property type="match status" value="1"/>
</dbReference>
<dbReference type="AlphaFoldDB" id="V5HT31"/>
<feature type="compositionally biased region" description="Low complexity" evidence="1">
    <location>
        <begin position="708"/>
        <end position="721"/>
    </location>
</feature>
<dbReference type="InterPro" id="IPR055264">
    <property type="entry name" value="BOD1/SHG1_dom"/>
</dbReference>
<dbReference type="Pfam" id="PF05205">
    <property type="entry name" value="COMPASS-Shg1"/>
    <property type="match status" value="1"/>
</dbReference>
<feature type="compositionally biased region" description="Basic and acidic residues" evidence="1">
    <location>
        <begin position="360"/>
        <end position="413"/>
    </location>
</feature>
<feature type="compositionally biased region" description="Basic and acidic residues" evidence="1">
    <location>
        <begin position="953"/>
        <end position="976"/>
    </location>
</feature>
<feature type="compositionally biased region" description="Basic and acidic residues" evidence="1">
    <location>
        <begin position="273"/>
        <end position="327"/>
    </location>
</feature>
<sequence>MNSESKMKELPPGDPKLTASIVSHLKSRGLFDQLRRDCLGDVDTKPAYLNLKQRIEGYITKFLAMQTWTPDMNKNHVRDIMRREINESGMLSAGMDHLVDQIVNPKIYHVFTPEVEDGVRQYLGLSQPKEPSAADAEPASFVPPASFPPPAPPAPLPPPKSEFSIDETTQDVPGSCSPKLYTAVLTPEGFSDTSSEPQLMIVTESNERPEEADSLLREVMASPTVHRDSSVEPPGEESLQALSSMVLADPMPTSTEPEERPDVPTQATDDQEPAARKAEDKRVDIVKKESRVSDRKHEERKGDVKKESKPASRERKDKRSDSSKSKDSSFYSSRSDSHAKNSSSKRSSSDTSRSAKTSKSKTEDGLPRDSRDSSREKCDQAKEKHSSSRERGDSSRDETSRDRADFPKEEKGRSSSSSRASKTKDSRSERKRPDDKHHYRGSSQHHDDKRHHGSKSSREDDKSKDRSDSHRSHGEGRRDRDRDRSSTKDSSRQHKSSRSSEKHSDGSREPRKDKTQEKDKRPSVSRHQASESKEGSSSKKTPQDVIRDTFQVFELAAQTVSEDASGGPSQQTSEEVSQEISQDAMHGTLELVEAKEAEILRFSYVTDKHSGNCEIDLQLVSTIPTNEPDLKKSSELHAEDGTQFESCDPAIADTTLTEVPCLVSSENIPVDTTPKVSKKKLKGEKRSSEKKRQKRITLDGHESDGAWSDVTVSSVHTSDLSSYDDRISVSSGEEDDEASKEKKRISLREIKKIASSSNEDEDRMSKSETEQVPVEKVSPDSTPMQKPPDIQESCETATDSSVVEFARSSSPPGVIAVPVSPTLATVVDAPVSAATVAAPAHPAAATPVESPPEPKMGLRRQRKINPKYASEEFSSIFTEGRRPTGTIDFGAKHAREKHHEDVAARAESRKVSHPSSCEEPHEEAFERAPCEDRDQPFDSSGPERSRRPSRRHSGSEPRPRSESMSSKRYDSSDLYKPRPVIKSGTRRSRPSPAAALEATEEEDDEEQLMASSDEELAVKRKGHKGLKVCIGFKRAAAPPAKRRRL</sequence>
<feature type="region of interest" description="Disordered" evidence="1">
    <location>
        <begin position="663"/>
        <end position="801"/>
    </location>
</feature>
<feature type="compositionally biased region" description="Basic and acidic residues" evidence="1">
    <location>
        <begin position="890"/>
        <end position="946"/>
    </location>
</feature>
<dbReference type="GO" id="GO:0031297">
    <property type="term" value="P:replication fork processing"/>
    <property type="evidence" value="ECO:0007669"/>
    <property type="project" value="TreeGrafter"/>
</dbReference>
<feature type="compositionally biased region" description="Acidic residues" evidence="1">
    <location>
        <begin position="998"/>
        <end position="1015"/>
    </location>
</feature>
<feature type="compositionally biased region" description="Polar residues" evidence="1">
    <location>
        <begin position="558"/>
        <end position="581"/>
    </location>
</feature>
<feature type="region of interest" description="Disordered" evidence="1">
    <location>
        <begin position="841"/>
        <end position="1016"/>
    </location>
</feature>
<feature type="domain" description="BOD1/SHG1" evidence="2">
    <location>
        <begin position="21"/>
        <end position="116"/>
    </location>
</feature>
<accession>V5HT31</accession>
<feature type="compositionally biased region" description="Basic and acidic residues" evidence="1">
    <location>
        <begin position="456"/>
        <end position="547"/>
    </location>
</feature>
<dbReference type="PANTHER" id="PTHR31532:SF10">
    <property type="entry name" value="BIORIENTATION OF CHROMOSOMES IN CELL DIVISION PROTEIN 1-LIKE 1"/>
    <property type="match status" value="1"/>
</dbReference>